<evidence type="ECO:0000313" key="4">
    <source>
        <dbReference type="EMBL" id="MBM3226639.1"/>
    </source>
</evidence>
<comment type="caution">
    <text evidence="4">The sequence shown here is derived from an EMBL/GenBank/DDBJ whole genome shotgun (WGS) entry which is preliminary data.</text>
</comment>
<dbReference type="GO" id="GO:0044281">
    <property type="term" value="P:small molecule metabolic process"/>
    <property type="evidence" value="ECO:0007669"/>
    <property type="project" value="UniProtKB-ARBA"/>
</dbReference>
<evidence type="ECO:0000256" key="2">
    <source>
        <dbReference type="ARBA" id="ARBA00023239"/>
    </source>
</evidence>
<evidence type="ECO:0000259" key="3">
    <source>
        <dbReference type="Pfam" id="PF02775"/>
    </source>
</evidence>
<dbReference type="AlphaFoldDB" id="A0A937W429"/>
<dbReference type="EMBL" id="VGLS01000986">
    <property type="protein sequence ID" value="MBM3226639.1"/>
    <property type="molecule type" value="Genomic_DNA"/>
</dbReference>
<dbReference type="Proteomes" id="UP000712673">
    <property type="component" value="Unassembled WGS sequence"/>
</dbReference>
<sequence length="458" mass="49365">MLSFLRMSSGYPLLLLKYVPLLTCIVFPSNICPRVRQPHRSRCMRNIDHTRSQSMSASAELLQVLKAHAIQLYTSFPDKWLGPFLRELEADPTLLHIPSTIEREALGIAVGAQLAGLRSALVMPNSGIGNLLNDWASLAYNYGITVPWIVSDRGSTGEQMTTQMIWHSRLRDVLAAAGIPAANCTSTLQLPDIAELLEYGYTTRQCVAALFPHAFWREDLAMPQINPGSALRAPLPVSELVAWAKSGPPQQATWRRYDALTCLLDMLDDAWLFVTLGDPCKEVYSIRDREETFYMLGSMGVVLPLGLGFARAYAALGGQRKTVVVDGDGSQLMQLGSLGTLAREQPDVALIIIDNGSYGSTGDQPTLTRTQVNLAGVAQALGLQNTLMVGTPHAFEARLKTVLTSPGPSVTVVTVCPGAPVTPLLPLPAIAIAQRFREACGAEAASLPPAFAAGLSSS</sequence>
<dbReference type="InterPro" id="IPR011766">
    <property type="entry name" value="TPP_enzyme_TPP-bd"/>
</dbReference>
<dbReference type="Gene3D" id="3.40.50.970">
    <property type="match status" value="1"/>
</dbReference>
<evidence type="ECO:0000256" key="1">
    <source>
        <dbReference type="ARBA" id="ARBA00022793"/>
    </source>
</evidence>
<dbReference type="PANTHER" id="PTHR42818">
    <property type="entry name" value="SULFOPYRUVATE DECARBOXYLASE SUBUNIT ALPHA"/>
    <property type="match status" value="1"/>
</dbReference>
<proteinExistence type="predicted"/>
<keyword evidence="1" id="KW-0210">Decarboxylase</keyword>
<dbReference type="GO" id="GO:0030976">
    <property type="term" value="F:thiamine pyrophosphate binding"/>
    <property type="evidence" value="ECO:0007669"/>
    <property type="project" value="InterPro"/>
</dbReference>
<reference evidence="4" key="1">
    <citation type="submission" date="2019-03" db="EMBL/GenBank/DDBJ databases">
        <title>Lake Tanganyika Metagenome-Assembled Genomes (MAGs).</title>
        <authorList>
            <person name="Tran P."/>
        </authorList>
    </citation>
    <scope>NUCLEOTIDE SEQUENCE</scope>
    <source>
        <strain evidence="4">K_DeepCast_65m_m2_066</strain>
    </source>
</reference>
<dbReference type="GO" id="GO:0016831">
    <property type="term" value="F:carboxy-lyase activity"/>
    <property type="evidence" value="ECO:0007669"/>
    <property type="project" value="UniProtKB-KW"/>
</dbReference>
<feature type="domain" description="Thiamine pyrophosphate enzyme TPP-binding" evidence="3">
    <location>
        <begin position="294"/>
        <end position="411"/>
    </location>
</feature>
<evidence type="ECO:0000313" key="5">
    <source>
        <dbReference type="Proteomes" id="UP000712673"/>
    </source>
</evidence>
<dbReference type="InterPro" id="IPR029061">
    <property type="entry name" value="THDP-binding"/>
</dbReference>
<dbReference type="Pfam" id="PF02775">
    <property type="entry name" value="TPP_enzyme_C"/>
    <property type="match status" value="1"/>
</dbReference>
<organism evidence="4 5">
    <name type="scientific">Tectimicrobiota bacterium</name>
    <dbReference type="NCBI Taxonomy" id="2528274"/>
    <lineage>
        <taxon>Bacteria</taxon>
        <taxon>Pseudomonadati</taxon>
        <taxon>Nitrospinota/Tectimicrobiota group</taxon>
        <taxon>Candidatus Tectimicrobiota</taxon>
    </lineage>
</organism>
<gene>
    <name evidence="4" type="ORF">FJZ47_22980</name>
</gene>
<dbReference type="SUPFAM" id="SSF52518">
    <property type="entry name" value="Thiamin diphosphate-binding fold (THDP-binding)"/>
    <property type="match status" value="2"/>
</dbReference>
<protein>
    <recommendedName>
        <fullName evidence="3">Thiamine pyrophosphate enzyme TPP-binding domain-containing protein</fullName>
    </recommendedName>
</protein>
<dbReference type="PANTHER" id="PTHR42818:SF1">
    <property type="entry name" value="SULFOPYRUVATE DECARBOXYLASE"/>
    <property type="match status" value="1"/>
</dbReference>
<keyword evidence="2" id="KW-0456">Lyase</keyword>
<name>A0A937W429_UNCTE</name>
<accession>A0A937W429</accession>
<dbReference type="InterPro" id="IPR051818">
    <property type="entry name" value="TPP_dependent_decarboxylase"/>
</dbReference>